<dbReference type="EC" id="2.7.1.81" evidence="8"/>
<evidence type="ECO:0000256" key="5">
    <source>
        <dbReference type="ARBA" id="ARBA00022777"/>
    </source>
</evidence>
<evidence type="ECO:0000256" key="4">
    <source>
        <dbReference type="ARBA" id="ARBA00022679"/>
    </source>
</evidence>
<organism evidence="11 13">
    <name type="scientific">Lingula anatina</name>
    <name type="common">Brachiopod</name>
    <name type="synonym">Lingula unguis</name>
    <dbReference type="NCBI Taxonomy" id="7574"/>
    <lineage>
        <taxon>Eukaryota</taxon>
        <taxon>Metazoa</taxon>
        <taxon>Spiralia</taxon>
        <taxon>Lophotrochozoa</taxon>
        <taxon>Brachiopoda</taxon>
        <taxon>Linguliformea</taxon>
        <taxon>Lingulata</taxon>
        <taxon>Lingulida</taxon>
        <taxon>Linguloidea</taxon>
        <taxon>Lingulidae</taxon>
        <taxon>Lingula</taxon>
    </lineage>
</organism>
<dbReference type="Proteomes" id="UP000085678">
    <property type="component" value="Unplaced"/>
</dbReference>
<dbReference type="SUPFAM" id="SSF56112">
    <property type="entry name" value="Protein kinase-like (PK-like)"/>
    <property type="match status" value="1"/>
</dbReference>
<feature type="domain" description="Aminoglycoside phosphotransferase" evidence="10">
    <location>
        <begin position="67"/>
        <end position="317"/>
    </location>
</feature>
<reference evidence="12 13" key="1">
    <citation type="submission" date="2025-04" db="UniProtKB">
        <authorList>
            <consortium name="RefSeq"/>
        </authorList>
    </citation>
    <scope>IDENTIFICATION</scope>
    <source>
        <tissue evidence="12 13">Gonads</tissue>
    </source>
</reference>
<dbReference type="OMA" id="FYDTFDC"/>
<evidence type="ECO:0000256" key="6">
    <source>
        <dbReference type="ARBA" id="ARBA00036820"/>
    </source>
</evidence>
<keyword evidence="5 12" id="KW-0418">Kinase</keyword>
<dbReference type="FunFam" id="3.90.1200.10:FF:000007">
    <property type="entry name" value="hydroxylysine kinase isoform X1"/>
    <property type="match status" value="1"/>
</dbReference>
<dbReference type="InterPro" id="IPR011009">
    <property type="entry name" value="Kinase-like_dom_sf"/>
</dbReference>
<dbReference type="GO" id="GO:0005737">
    <property type="term" value="C:cytoplasm"/>
    <property type="evidence" value="ECO:0007669"/>
    <property type="project" value="UniProtKB-SubCell"/>
</dbReference>
<evidence type="ECO:0000256" key="7">
    <source>
        <dbReference type="ARBA" id="ARBA00037368"/>
    </source>
</evidence>
<evidence type="ECO:0000313" key="12">
    <source>
        <dbReference type="RefSeq" id="XP_013389955.1"/>
    </source>
</evidence>
<dbReference type="PANTHER" id="PTHR21064">
    <property type="entry name" value="AMINOGLYCOSIDE PHOSPHOTRANSFERASE DOMAIN-CONTAINING PROTEIN-RELATED"/>
    <property type="match status" value="1"/>
</dbReference>
<comment type="similarity">
    <text evidence="2">Belongs to the aminoglycoside phosphotransferase family.</text>
</comment>
<evidence type="ECO:0000259" key="10">
    <source>
        <dbReference type="Pfam" id="PF01636"/>
    </source>
</evidence>
<evidence type="ECO:0000313" key="13">
    <source>
        <dbReference type="RefSeq" id="XP_013389956.1"/>
    </source>
</evidence>
<dbReference type="KEGG" id="lak:106158486"/>
<dbReference type="PANTHER" id="PTHR21064:SF1">
    <property type="entry name" value="HYDROXYLYSINE KINASE"/>
    <property type="match status" value="1"/>
</dbReference>
<comment type="catalytic activity">
    <reaction evidence="6">
        <text>(5R)-5-hydroxy-L-lysine + GTP = (5R)-5-phosphooxy-L-lysine + GDP + H(+)</text>
        <dbReference type="Rhea" id="RHEA:19049"/>
        <dbReference type="ChEBI" id="CHEBI:15378"/>
        <dbReference type="ChEBI" id="CHEBI:37565"/>
        <dbReference type="ChEBI" id="CHEBI:57882"/>
        <dbReference type="ChEBI" id="CHEBI:58189"/>
        <dbReference type="ChEBI" id="CHEBI:58357"/>
        <dbReference type="EC" id="2.7.1.81"/>
    </reaction>
</comment>
<evidence type="ECO:0000256" key="9">
    <source>
        <dbReference type="ARBA" id="ARBA00040505"/>
    </source>
</evidence>
<name>A0A1S3HWM7_LINAN</name>
<protein>
    <recommendedName>
        <fullName evidence="9">Hydroxylysine kinase</fullName>
        <ecNumber evidence="8">2.7.1.81</ecNumber>
    </recommendedName>
</protein>
<dbReference type="GO" id="GO:0047992">
    <property type="term" value="F:hydroxylysine kinase activity"/>
    <property type="evidence" value="ECO:0007669"/>
    <property type="project" value="UniProtKB-EC"/>
</dbReference>
<dbReference type="AlphaFoldDB" id="A0A1S3HWM7"/>
<sequence length="390" mass="45050">MAERRPLERVVRPCITDTVAVRLVKTLYGLTTSSIHKLDGYDDQNFHVKVQPCSTNPFIPEVWPHGYVLKILNAIDSEEPEHVDGRTELLKHLNNKKIKVDGEIMQVPLPVQNIHGKYWSREKLHNQLEENNKDTKGVPYDYYIVRMFRFVLGTTLDQVPLTPAILFQTGKLCGEINKALEDFWHPSYEQWDSIWKLDNLPKLSEYVQKFDDERKRRIIFEVIDTFNTELLDSSMDITKGIVHGDINAQNILTRENLSGDDAEVTYSLCGFIDVEHSHNGCYAFEVAIGMAYMMIESKVIDPLLAGGHFLAGYLQVRQLTSKEMDILWICVAARLAQSLTFGWNGYLKDKSNAYFLITQESGWRVMDKFWSTNKNELYAKWKEVIASYNQ</sequence>
<evidence type="ECO:0000256" key="1">
    <source>
        <dbReference type="ARBA" id="ARBA00004496"/>
    </source>
</evidence>
<dbReference type="InterPro" id="IPR002575">
    <property type="entry name" value="Aminoglycoside_PTrfase"/>
</dbReference>
<proteinExistence type="inferred from homology"/>
<dbReference type="RefSeq" id="XP_013389956.1">
    <property type="nucleotide sequence ID" value="XM_013534502.1"/>
</dbReference>
<dbReference type="OrthoDB" id="9973935at2759"/>
<evidence type="ECO:0000313" key="11">
    <source>
        <dbReference type="Proteomes" id="UP000085678"/>
    </source>
</evidence>
<evidence type="ECO:0000256" key="3">
    <source>
        <dbReference type="ARBA" id="ARBA00022490"/>
    </source>
</evidence>
<dbReference type="RefSeq" id="XP_013389955.1">
    <property type="nucleotide sequence ID" value="XM_013534501.1"/>
</dbReference>
<evidence type="ECO:0000256" key="8">
    <source>
        <dbReference type="ARBA" id="ARBA00038873"/>
    </source>
</evidence>
<keyword evidence="3" id="KW-0963">Cytoplasm</keyword>
<dbReference type="Gene3D" id="3.90.1200.10">
    <property type="match status" value="1"/>
</dbReference>
<keyword evidence="11" id="KW-1185">Reference proteome</keyword>
<comment type="subcellular location">
    <subcellularLocation>
        <location evidence="1">Cytoplasm</location>
    </subcellularLocation>
</comment>
<gene>
    <name evidence="12 13" type="primary">LOC106158486</name>
</gene>
<dbReference type="STRING" id="7574.A0A1S3HWM7"/>
<dbReference type="InterPro" id="IPR050249">
    <property type="entry name" value="Pseudomonas-type_ThrB"/>
</dbReference>
<accession>A0A1S3HWM7</accession>
<dbReference type="GeneID" id="106158486"/>
<comment type="function">
    <text evidence="7">Catalyzes the GTP-dependent phosphorylation of 5-hydroxy-L-lysine.</text>
</comment>
<dbReference type="Pfam" id="PF01636">
    <property type="entry name" value="APH"/>
    <property type="match status" value="1"/>
</dbReference>
<keyword evidence="4" id="KW-0808">Transferase</keyword>
<evidence type="ECO:0000256" key="2">
    <source>
        <dbReference type="ARBA" id="ARBA00006219"/>
    </source>
</evidence>